<organism evidence="2 3">
    <name type="scientific">Shewanella hanedai</name>
    <name type="common">Alteromonas hanedai</name>
    <dbReference type="NCBI Taxonomy" id="25"/>
    <lineage>
        <taxon>Bacteria</taxon>
        <taxon>Pseudomonadati</taxon>
        <taxon>Pseudomonadota</taxon>
        <taxon>Gammaproteobacteria</taxon>
        <taxon>Alteromonadales</taxon>
        <taxon>Shewanellaceae</taxon>
        <taxon>Shewanella</taxon>
    </lineage>
</organism>
<dbReference type="InterPro" id="IPR012334">
    <property type="entry name" value="Pectin_lyas_fold"/>
</dbReference>
<sequence length="390" mass="42010">MGFLYNYHRNDTTLKVTLSPKIGGESLYFYNSDNITGRNIDISNAPAVAIRSWAGGSNLMLDNVNYIRRHINTNSDIAPLMAGTAGGYIIQALRGGLTIKNSLIDHNADDTLGLFSQNIAMTAINSASNQVTVNEKKAQSIHLNDILDIFSSQTLRRSHAKLTVIGINSTGDGNLVLTLDKAFSGANAGDYIGSRSATIGLPGNRFKIQNNVLRHNKGRGIRANASFGDITNNTLTRNGNGGVWLGSDDGSNGQCNSSVTVSNNTFNEQLHGPSVLIHSARGRHVESTDKCQKNITINNNTINNQAKNAPGIFVDNVNKVTINSNTLTSEFSGSSVIKTQLDERLDSSGISKEQRKNTMILSNYAKKVSQSNNSSARGKNTVYSKTANTK</sequence>
<feature type="compositionally biased region" description="Polar residues" evidence="1">
    <location>
        <begin position="368"/>
        <end position="390"/>
    </location>
</feature>
<dbReference type="EMBL" id="VKGK01000020">
    <property type="protein sequence ID" value="TRY13364.1"/>
    <property type="molecule type" value="Genomic_DNA"/>
</dbReference>
<dbReference type="InterPro" id="IPR011050">
    <property type="entry name" value="Pectin_lyase_fold/virulence"/>
</dbReference>
<name>A0A553JLL9_SHEHA</name>
<evidence type="ECO:0000313" key="3">
    <source>
        <dbReference type="Proteomes" id="UP000318126"/>
    </source>
</evidence>
<evidence type="ECO:0000256" key="1">
    <source>
        <dbReference type="SAM" id="MobiDB-lite"/>
    </source>
</evidence>
<dbReference type="SMART" id="SM00710">
    <property type="entry name" value="PbH1"/>
    <property type="match status" value="4"/>
</dbReference>
<protein>
    <recommendedName>
        <fullName evidence="4">Right-handed parallel beta-helix repeat-containing protein</fullName>
    </recommendedName>
</protein>
<reference evidence="3" key="1">
    <citation type="submission" date="2019-07" db="EMBL/GenBank/DDBJ databases">
        <title>Shewanella sp. YLB-08 draft genomic sequence.</title>
        <authorList>
            <person name="Yu L."/>
        </authorList>
    </citation>
    <scope>NUCLEOTIDE SEQUENCE [LARGE SCALE GENOMIC DNA]</scope>
    <source>
        <strain evidence="3">JCM 20706</strain>
    </source>
</reference>
<dbReference type="OrthoDB" id="9825752at2"/>
<dbReference type="SUPFAM" id="SSF51126">
    <property type="entry name" value="Pectin lyase-like"/>
    <property type="match status" value="1"/>
</dbReference>
<dbReference type="AlphaFoldDB" id="A0A553JLL9"/>
<accession>A0A553JLL9</accession>
<dbReference type="Proteomes" id="UP000318126">
    <property type="component" value="Unassembled WGS sequence"/>
</dbReference>
<dbReference type="RefSeq" id="WP_144041202.1">
    <property type="nucleotide sequence ID" value="NZ_BMPL01000032.1"/>
</dbReference>
<feature type="region of interest" description="Disordered" evidence="1">
    <location>
        <begin position="367"/>
        <end position="390"/>
    </location>
</feature>
<evidence type="ECO:0008006" key="4">
    <source>
        <dbReference type="Google" id="ProtNLM"/>
    </source>
</evidence>
<gene>
    <name evidence="2" type="ORF">FN961_16090</name>
</gene>
<proteinExistence type="predicted"/>
<comment type="caution">
    <text evidence="2">The sequence shown here is derived from an EMBL/GenBank/DDBJ whole genome shotgun (WGS) entry which is preliminary data.</text>
</comment>
<keyword evidence="3" id="KW-1185">Reference proteome</keyword>
<dbReference type="Gene3D" id="2.160.20.10">
    <property type="entry name" value="Single-stranded right-handed beta-helix, Pectin lyase-like"/>
    <property type="match status" value="1"/>
</dbReference>
<evidence type="ECO:0000313" key="2">
    <source>
        <dbReference type="EMBL" id="TRY13364.1"/>
    </source>
</evidence>
<dbReference type="InterPro" id="IPR006626">
    <property type="entry name" value="PbH1"/>
</dbReference>